<keyword evidence="3" id="KW-0813">Transport</keyword>
<comment type="subcellular location">
    <subcellularLocation>
        <location evidence="1">Membrane</location>
    </subcellularLocation>
</comment>
<accession>A0A086J9J4</accession>
<dbReference type="InterPro" id="IPR044766">
    <property type="entry name" value="NPSN/SNAP25-like_N_SNARE"/>
</dbReference>
<dbReference type="VEuPathDB" id="ToxoDB:TGDOM2_319940"/>
<dbReference type="OrthoDB" id="19261at2759"/>
<evidence type="ECO:0000256" key="4">
    <source>
        <dbReference type="ARBA" id="ARBA00023136"/>
    </source>
</evidence>
<feature type="compositionally biased region" description="Basic and acidic residues" evidence="6">
    <location>
        <begin position="120"/>
        <end position="129"/>
    </location>
</feature>
<reference evidence="8 9" key="1">
    <citation type="submission" date="2014-02" db="EMBL/GenBank/DDBJ databases">
        <authorList>
            <person name="Sibley D."/>
            <person name="Venepally P."/>
            <person name="Karamycheva S."/>
            <person name="Hadjithomas M."/>
            <person name="Khan A."/>
            <person name="Brunk B."/>
            <person name="Roos D."/>
            <person name="Caler E."/>
            <person name="Lorenzi H."/>
        </authorList>
    </citation>
    <scope>NUCLEOTIDE SEQUENCE [LARGE SCALE GENOMIC DNA]</scope>
    <source>
        <strain evidence="8 9">GAB2-2007-GAL-DOM2</strain>
    </source>
</reference>
<evidence type="ECO:0000256" key="6">
    <source>
        <dbReference type="SAM" id="MobiDB-lite"/>
    </source>
</evidence>
<dbReference type="PANTHER" id="PTHR19305">
    <property type="entry name" value="SYNAPTOSOMAL ASSOCIATED PROTEIN"/>
    <property type="match status" value="1"/>
</dbReference>
<feature type="domain" description="T-SNARE coiled-coil homology" evidence="7">
    <location>
        <begin position="202"/>
        <end position="264"/>
    </location>
</feature>
<evidence type="ECO:0000313" key="9">
    <source>
        <dbReference type="Proteomes" id="UP000028837"/>
    </source>
</evidence>
<sequence>MFFNYFPRLHHPCFLFFVVCTAVSGRLRLVSTSLRPRLSPLEWLSYQLRPPFLCFLSRRRRAAHSAPQGLLCKTRKFSAYPKRSKRGLRSPRPCVTRPVFSWKSEMSSAGRRSDLPPNSDLRRARESAPRSRISRQAEGASASSPEYALPPAWQQRSLPLDSDSASSSFPFSSPSASPFFGESQRMQAAHQVPSRDRGDRVRQLEGECLDSLQSSLRVVAETNEVSQRTAVQLDAQSEQLRGIKDTTDDINANLQTSDYLLKGMKTWWGSFTQLFTSPPSQKVSSSSEGKKSVTQRDRENLPEWEREHREQDAQEERRRQRLIQAHRARTTDFDTRLEGDLEKLSVMLEELHGRAVQMNGALQEQNNLLDEINQNVDANQQTLERQRKTMQKIIKKG</sequence>
<feature type="compositionally biased region" description="Basic and acidic residues" evidence="6">
    <location>
        <begin position="288"/>
        <end position="318"/>
    </location>
</feature>
<feature type="region of interest" description="Disordered" evidence="6">
    <location>
        <begin position="277"/>
        <end position="319"/>
    </location>
</feature>
<dbReference type="InterPro" id="IPR000727">
    <property type="entry name" value="T_SNARE_dom"/>
</dbReference>
<evidence type="ECO:0000256" key="3">
    <source>
        <dbReference type="ARBA" id="ARBA00022448"/>
    </source>
</evidence>
<name>A0A086J9J4_TOXGO</name>
<feature type="compositionally biased region" description="Low complexity" evidence="6">
    <location>
        <begin position="157"/>
        <end position="180"/>
    </location>
</feature>
<dbReference type="EMBL" id="AHZU02001863">
    <property type="protein sequence ID" value="KFG28812.1"/>
    <property type="molecule type" value="Genomic_DNA"/>
</dbReference>
<dbReference type="Proteomes" id="UP000028837">
    <property type="component" value="Unassembled WGS sequence"/>
</dbReference>
<dbReference type="Gene3D" id="1.20.5.110">
    <property type="match status" value="2"/>
</dbReference>
<evidence type="ECO:0000259" key="7">
    <source>
        <dbReference type="PROSITE" id="PS50192"/>
    </source>
</evidence>
<evidence type="ECO:0000313" key="8">
    <source>
        <dbReference type="EMBL" id="KFG28812.1"/>
    </source>
</evidence>
<dbReference type="GO" id="GO:0005484">
    <property type="term" value="F:SNAP receptor activity"/>
    <property type="evidence" value="ECO:0007669"/>
    <property type="project" value="InterPro"/>
</dbReference>
<dbReference type="SMART" id="SM00397">
    <property type="entry name" value="t_SNARE"/>
    <property type="match status" value="2"/>
</dbReference>
<organism evidence="8 9">
    <name type="scientific">Toxoplasma gondii GAB2-2007-GAL-DOM2</name>
    <dbReference type="NCBI Taxonomy" id="1130820"/>
    <lineage>
        <taxon>Eukaryota</taxon>
        <taxon>Sar</taxon>
        <taxon>Alveolata</taxon>
        <taxon>Apicomplexa</taxon>
        <taxon>Conoidasida</taxon>
        <taxon>Coccidia</taxon>
        <taxon>Eucoccidiorida</taxon>
        <taxon>Eimeriorina</taxon>
        <taxon>Sarcocystidae</taxon>
        <taxon>Toxoplasma</taxon>
    </lineage>
</organism>
<feature type="domain" description="T-SNARE coiled-coil homology" evidence="7">
    <location>
        <begin position="340"/>
        <end position="393"/>
    </location>
</feature>
<evidence type="ECO:0000256" key="1">
    <source>
        <dbReference type="ARBA" id="ARBA00004370"/>
    </source>
</evidence>
<dbReference type="CDD" id="cd15861">
    <property type="entry name" value="SNARE_SNAP25N_23N_29N_SEC9N"/>
    <property type="match status" value="1"/>
</dbReference>
<keyword evidence="5" id="KW-0175">Coiled coil</keyword>
<evidence type="ECO:0000256" key="2">
    <source>
        <dbReference type="ARBA" id="ARBA00009480"/>
    </source>
</evidence>
<dbReference type="SUPFAM" id="SSF58038">
    <property type="entry name" value="SNARE fusion complex"/>
    <property type="match status" value="2"/>
</dbReference>
<dbReference type="GO" id="GO:0005886">
    <property type="term" value="C:plasma membrane"/>
    <property type="evidence" value="ECO:0007669"/>
    <property type="project" value="TreeGrafter"/>
</dbReference>
<gene>
    <name evidence="8" type="ORF">TGDOM2_319940</name>
</gene>
<protein>
    <submittedName>
        <fullName evidence="8">Putative SNARE domain protein</fullName>
    </submittedName>
</protein>
<comment type="similarity">
    <text evidence="2">Belongs to the SNAP-25 family.</text>
</comment>
<dbReference type="PANTHER" id="PTHR19305:SF9">
    <property type="entry name" value="SYNAPTOSOMAL-ASSOCIATED PROTEIN 29"/>
    <property type="match status" value="1"/>
</dbReference>
<evidence type="ECO:0000256" key="5">
    <source>
        <dbReference type="SAM" id="Coils"/>
    </source>
</evidence>
<dbReference type="GO" id="GO:0031201">
    <property type="term" value="C:SNARE complex"/>
    <property type="evidence" value="ECO:0007669"/>
    <property type="project" value="InterPro"/>
</dbReference>
<feature type="compositionally biased region" description="Low complexity" evidence="6">
    <location>
        <begin position="277"/>
        <end position="287"/>
    </location>
</feature>
<dbReference type="CDD" id="cd15841">
    <property type="entry name" value="SNARE_Qc"/>
    <property type="match status" value="1"/>
</dbReference>
<dbReference type="Pfam" id="PF12352">
    <property type="entry name" value="V-SNARE_C"/>
    <property type="match status" value="1"/>
</dbReference>
<dbReference type="PROSITE" id="PS50192">
    <property type="entry name" value="T_SNARE"/>
    <property type="match status" value="2"/>
</dbReference>
<keyword evidence="4" id="KW-0472">Membrane</keyword>
<feature type="region of interest" description="Disordered" evidence="6">
    <location>
        <begin position="106"/>
        <end position="184"/>
    </location>
</feature>
<dbReference type="AlphaFoldDB" id="A0A086J9J4"/>
<comment type="caution">
    <text evidence="8">The sequence shown here is derived from an EMBL/GenBank/DDBJ whole genome shotgun (WGS) entry which is preliminary data.</text>
</comment>
<feature type="coiled-coil region" evidence="5">
    <location>
        <begin position="355"/>
        <end position="389"/>
    </location>
</feature>
<proteinExistence type="inferred from homology"/>